<dbReference type="NCBIfam" id="TIGR01764">
    <property type="entry name" value="excise"/>
    <property type="match status" value="1"/>
</dbReference>
<dbReference type="InterPro" id="IPR041657">
    <property type="entry name" value="HTH_17"/>
</dbReference>
<feature type="region of interest" description="Disordered" evidence="1">
    <location>
        <begin position="1"/>
        <end position="33"/>
    </location>
</feature>
<dbReference type="Proteomes" id="UP001500002">
    <property type="component" value="Unassembled WGS sequence"/>
</dbReference>
<accession>A0ABN2LU56</accession>
<reference evidence="3 4" key="1">
    <citation type="journal article" date="2019" name="Int. J. Syst. Evol. Microbiol.">
        <title>The Global Catalogue of Microorganisms (GCM) 10K type strain sequencing project: providing services to taxonomists for standard genome sequencing and annotation.</title>
        <authorList>
            <consortium name="The Broad Institute Genomics Platform"/>
            <consortium name="The Broad Institute Genome Sequencing Center for Infectious Disease"/>
            <person name="Wu L."/>
            <person name="Ma J."/>
        </authorList>
    </citation>
    <scope>NUCLEOTIDE SEQUENCE [LARGE SCALE GENOMIC DNA]</scope>
    <source>
        <strain evidence="3 4">JCM 14322</strain>
    </source>
</reference>
<name>A0ABN2LU56_9MICO</name>
<dbReference type="SUPFAM" id="SSF46955">
    <property type="entry name" value="Putative DNA-binding domain"/>
    <property type="match status" value="1"/>
</dbReference>
<evidence type="ECO:0000256" key="1">
    <source>
        <dbReference type="SAM" id="MobiDB-lite"/>
    </source>
</evidence>
<proteinExistence type="predicted"/>
<dbReference type="InterPro" id="IPR010093">
    <property type="entry name" value="SinI_DNA-bd"/>
</dbReference>
<evidence type="ECO:0000259" key="2">
    <source>
        <dbReference type="Pfam" id="PF12728"/>
    </source>
</evidence>
<dbReference type="Pfam" id="PF12728">
    <property type="entry name" value="HTH_17"/>
    <property type="match status" value="1"/>
</dbReference>
<protein>
    <recommendedName>
        <fullName evidence="2">Helix-turn-helix domain-containing protein</fullName>
    </recommendedName>
</protein>
<dbReference type="InterPro" id="IPR009061">
    <property type="entry name" value="DNA-bd_dom_put_sf"/>
</dbReference>
<keyword evidence="4" id="KW-1185">Reference proteome</keyword>
<evidence type="ECO:0000313" key="3">
    <source>
        <dbReference type="EMBL" id="GAA1799531.1"/>
    </source>
</evidence>
<dbReference type="Gene3D" id="1.10.1660.10">
    <property type="match status" value="1"/>
</dbReference>
<comment type="caution">
    <text evidence="3">The sequence shown here is derived from an EMBL/GenBank/DDBJ whole genome shotgun (WGS) entry which is preliminary data.</text>
</comment>
<dbReference type="EMBL" id="BAAANJ010000001">
    <property type="protein sequence ID" value="GAA1799531.1"/>
    <property type="molecule type" value="Genomic_DNA"/>
</dbReference>
<organism evidence="3 4">
    <name type="scientific">Agromyces neolithicus</name>
    <dbReference type="NCBI Taxonomy" id="269420"/>
    <lineage>
        <taxon>Bacteria</taxon>
        <taxon>Bacillati</taxon>
        <taxon>Actinomycetota</taxon>
        <taxon>Actinomycetes</taxon>
        <taxon>Micrococcales</taxon>
        <taxon>Microbacteriaceae</taxon>
        <taxon>Agromyces</taxon>
    </lineage>
</organism>
<evidence type="ECO:0000313" key="4">
    <source>
        <dbReference type="Proteomes" id="UP001500002"/>
    </source>
</evidence>
<gene>
    <name evidence="3" type="ORF">GCM10009749_04170</name>
</gene>
<feature type="domain" description="Helix-turn-helix" evidence="2">
    <location>
        <begin position="98"/>
        <end position="149"/>
    </location>
</feature>
<sequence length="186" mass="20603">MHSVGDMDVLNVLGDNGDMSTPVPTPSREPRVVAPPEDLQEMLNLARLLEDCSAPAMLLGPDGEQIPLPLEVDEVLRQVVSAMGSGASVSVEPIDRQLTTQQAANLLGVSRNTLVRLLDEHELPFERLGASRHRRLRLQDVLAYRERKRIDRRSRLDELTRQASEDGLYDVDAGAYRSALAEARKS</sequence>